<proteinExistence type="predicted"/>
<organism evidence="1 2">
    <name type="scientific">Papaver atlanticum</name>
    <dbReference type="NCBI Taxonomy" id="357466"/>
    <lineage>
        <taxon>Eukaryota</taxon>
        <taxon>Viridiplantae</taxon>
        <taxon>Streptophyta</taxon>
        <taxon>Embryophyta</taxon>
        <taxon>Tracheophyta</taxon>
        <taxon>Spermatophyta</taxon>
        <taxon>Magnoliopsida</taxon>
        <taxon>Ranunculales</taxon>
        <taxon>Papaveraceae</taxon>
        <taxon>Papaveroideae</taxon>
        <taxon>Papaver</taxon>
    </lineage>
</organism>
<evidence type="ECO:0000313" key="2">
    <source>
        <dbReference type="Proteomes" id="UP001202328"/>
    </source>
</evidence>
<reference evidence="1" key="1">
    <citation type="submission" date="2022-04" db="EMBL/GenBank/DDBJ databases">
        <title>A functionally conserved STORR gene fusion in Papaver species that diverged 16.8 million years ago.</title>
        <authorList>
            <person name="Catania T."/>
        </authorList>
    </citation>
    <scope>NUCLEOTIDE SEQUENCE</scope>
    <source>
        <strain evidence="1">S-188037</strain>
    </source>
</reference>
<keyword evidence="2" id="KW-1185">Reference proteome</keyword>
<dbReference type="Proteomes" id="UP001202328">
    <property type="component" value="Unassembled WGS sequence"/>
</dbReference>
<dbReference type="AlphaFoldDB" id="A0AAD4XVZ1"/>
<evidence type="ECO:0000313" key="1">
    <source>
        <dbReference type="EMBL" id="KAI3960336.1"/>
    </source>
</evidence>
<protein>
    <submittedName>
        <fullName evidence="1">Uncharacterized protein</fullName>
    </submittedName>
</protein>
<comment type="caution">
    <text evidence="1">The sequence shown here is derived from an EMBL/GenBank/DDBJ whole genome shotgun (WGS) entry which is preliminary data.</text>
</comment>
<dbReference type="EMBL" id="JAJJMB010000948">
    <property type="protein sequence ID" value="KAI3960336.1"/>
    <property type="molecule type" value="Genomic_DNA"/>
</dbReference>
<gene>
    <name evidence="1" type="ORF">MKW98_017060</name>
</gene>
<sequence length="174" mass="19010">MDTFTGGRNTEEDIFQLKAYSSHELILTILLINLAKTANVFMCNATASKILIDNGWCYLASPACHKKVLEDGVTCGGPKCQSKVKVPIASVHAYPTATTLDFFISRACRLMQICSRKMIQRYQHGSSSGINCTTPLHHSSIYSWTAYAHSEGITTLILCPPDMIASSVSSKVSD</sequence>
<accession>A0AAD4XVZ1</accession>
<name>A0AAD4XVZ1_9MAGN</name>